<protein>
    <submittedName>
        <fullName evidence="1">Uncharacterized protein</fullName>
    </submittedName>
</protein>
<organism evidence="1">
    <name type="scientific">marine metagenome</name>
    <dbReference type="NCBI Taxonomy" id="408172"/>
    <lineage>
        <taxon>unclassified sequences</taxon>
        <taxon>metagenomes</taxon>
        <taxon>ecological metagenomes</taxon>
    </lineage>
</organism>
<reference evidence="1" key="1">
    <citation type="submission" date="2018-05" db="EMBL/GenBank/DDBJ databases">
        <authorList>
            <person name="Lanie J.A."/>
            <person name="Ng W.-L."/>
            <person name="Kazmierczak K.M."/>
            <person name="Andrzejewski T.M."/>
            <person name="Davidsen T.M."/>
            <person name="Wayne K.J."/>
            <person name="Tettelin H."/>
            <person name="Glass J.I."/>
            <person name="Rusch D."/>
            <person name="Podicherti R."/>
            <person name="Tsui H.-C.T."/>
            <person name="Winkler M.E."/>
        </authorList>
    </citation>
    <scope>NUCLEOTIDE SEQUENCE</scope>
</reference>
<evidence type="ECO:0000313" key="1">
    <source>
        <dbReference type="EMBL" id="SVC78283.1"/>
    </source>
</evidence>
<sequence>MFGILQKMDRYSNNLMTEDQKIDFIQELVDFGLVWDMHEKYRNEAARLMDAGKVAGLVLRRKEKKQ</sequence>
<accession>A0A382PY61</accession>
<dbReference type="EMBL" id="UINC01110641">
    <property type="protein sequence ID" value="SVC78283.1"/>
    <property type="molecule type" value="Genomic_DNA"/>
</dbReference>
<dbReference type="AlphaFoldDB" id="A0A382PY61"/>
<proteinExistence type="predicted"/>
<name>A0A382PY61_9ZZZZ</name>
<gene>
    <name evidence="1" type="ORF">METZ01_LOCUS331137</name>
</gene>